<dbReference type="Proteomes" id="UP000568380">
    <property type="component" value="Unassembled WGS sequence"/>
</dbReference>
<reference evidence="5 6" key="1">
    <citation type="submission" date="2020-08" db="EMBL/GenBank/DDBJ databases">
        <title>Genomic Encyclopedia of Type Strains, Phase IV (KMG-IV): sequencing the most valuable type-strain genomes for metagenomic binning, comparative biology and taxonomic classification.</title>
        <authorList>
            <person name="Goeker M."/>
        </authorList>
    </citation>
    <scope>NUCLEOTIDE SEQUENCE [LARGE SCALE GENOMIC DNA]</scope>
    <source>
        <strain evidence="5 6">DSM 45385</strain>
    </source>
</reference>
<keyword evidence="3" id="KW-0732">Signal</keyword>
<evidence type="ECO:0000313" key="5">
    <source>
        <dbReference type="EMBL" id="MBB5077039.1"/>
    </source>
</evidence>
<sequence>MSAFRHVIRALLITGALLAIPAAASAEAPEAITQTVTDQAGALGNRAGEVQAAINQLEAEHGIRLYVVYVNGFSGWNATTWADQTAGLSRLGRDDLLMAVATQERRYAVSADTNFPLSTEQLNKVAQETIVPALRNDDWAGAAVGAAKGYGTAMANPANPEGRSAWWLAGAGVLAAAGGGVYLYSRRRKTSRHAAAAKDLETRAGQALVHTDDAVKTSEQEVGFATAQFGEEAAQPFAEALEYAKGELDQAFRLRQQLDDEVPEDDVTRHAMLQEIVKRCADANARLDAESEAFDRLRDMEKQAPRVLAEVQQAHAELTPKLAEVRRAMAATNERFAHSALTPVEDNPDDAANRLEFAGQTLAAAQASLEQGESGKAVAQVLAAQSAVDQARQLMEAVTRRADDIHQAAAGLKPALETVAANLSAAKALAADEAYAADLAPQIAYAESTATQVAEDVVATRVDPIALLRRVEEAQTTLDEALKGVRDKKARQEQARSMLDQAMLTARSEIAATRDFITTNRGAVGSTARTRIAEAERLLAEARARAGEDPSAALAAAQRADQLAQEAGQAARGEVSAFGYGRTGNGRGGADAMMGAVLGGILIDGMMGGMMSGRGAGRGGGRQPAGTSRRGQAPGSFGGSGTRGRRGSGGAF</sequence>
<proteinExistence type="predicted"/>
<keyword evidence="6" id="KW-1185">Reference proteome</keyword>
<feature type="chain" id="PRO_5031439160" evidence="3">
    <location>
        <begin position="27"/>
        <end position="652"/>
    </location>
</feature>
<gene>
    <name evidence="5" type="ORF">HNR40_002512</name>
</gene>
<evidence type="ECO:0000259" key="4">
    <source>
        <dbReference type="Pfam" id="PF04536"/>
    </source>
</evidence>
<dbReference type="AlphaFoldDB" id="A0A7W8A077"/>
<feature type="domain" description="TPM" evidence="4">
    <location>
        <begin position="36"/>
        <end position="150"/>
    </location>
</feature>
<dbReference type="RefSeq" id="WP_184960644.1">
    <property type="nucleotide sequence ID" value="NZ_JACHIN010000003.1"/>
</dbReference>
<evidence type="ECO:0000256" key="1">
    <source>
        <dbReference type="SAM" id="Coils"/>
    </source>
</evidence>
<feature type="compositionally biased region" description="Gly residues" evidence="2">
    <location>
        <begin position="612"/>
        <end position="623"/>
    </location>
</feature>
<dbReference type="InterPro" id="IPR007621">
    <property type="entry name" value="TPM_dom"/>
</dbReference>
<evidence type="ECO:0000256" key="3">
    <source>
        <dbReference type="SAM" id="SignalP"/>
    </source>
</evidence>
<protein>
    <submittedName>
        <fullName evidence="5">Tetratricopeptide (TPR) repeat protein</fullName>
    </submittedName>
</protein>
<evidence type="ECO:0000256" key="2">
    <source>
        <dbReference type="SAM" id="MobiDB-lite"/>
    </source>
</evidence>
<dbReference type="EMBL" id="JACHIN010000003">
    <property type="protein sequence ID" value="MBB5077039.1"/>
    <property type="molecule type" value="Genomic_DNA"/>
</dbReference>
<feature type="region of interest" description="Disordered" evidence="2">
    <location>
        <begin position="612"/>
        <end position="652"/>
    </location>
</feature>
<dbReference type="Gene3D" id="3.10.310.50">
    <property type="match status" value="1"/>
</dbReference>
<organism evidence="5 6">
    <name type="scientific">Nonomuraea endophytica</name>
    <dbReference type="NCBI Taxonomy" id="714136"/>
    <lineage>
        <taxon>Bacteria</taxon>
        <taxon>Bacillati</taxon>
        <taxon>Actinomycetota</taxon>
        <taxon>Actinomycetes</taxon>
        <taxon>Streptosporangiales</taxon>
        <taxon>Streptosporangiaceae</taxon>
        <taxon>Nonomuraea</taxon>
    </lineage>
</organism>
<feature type="compositionally biased region" description="Gly residues" evidence="2">
    <location>
        <begin position="636"/>
        <end position="652"/>
    </location>
</feature>
<comment type="caution">
    <text evidence="5">The sequence shown here is derived from an EMBL/GenBank/DDBJ whole genome shotgun (WGS) entry which is preliminary data.</text>
</comment>
<keyword evidence="1" id="KW-0175">Coiled coil</keyword>
<feature type="coiled-coil region" evidence="1">
    <location>
        <begin position="273"/>
        <end position="317"/>
    </location>
</feature>
<dbReference type="Pfam" id="PF04536">
    <property type="entry name" value="TPM_phosphatase"/>
    <property type="match status" value="1"/>
</dbReference>
<name>A0A7W8A077_9ACTN</name>
<accession>A0A7W8A077</accession>
<evidence type="ECO:0000313" key="6">
    <source>
        <dbReference type="Proteomes" id="UP000568380"/>
    </source>
</evidence>
<feature type="signal peptide" evidence="3">
    <location>
        <begin position="1"/>
        <end position="26"/>
    </location>
</feature>